<evidence type="ECO:0000313" key="3">
    <source>
        <dbReference type="Proteomes" id="UP001642464"/>
    </source>
</evidence>
<name>A0ABP0RUH4_9DINO</name>
<sequence length="322" mass="34871">MVRVLWLVIIPVWAQDCQPLCWLDGARTGKCQVSSAYTASLLERLGQGSLWAQLAATSLTCRQLGSTCNATECAPNALGDCGLRASWVARQLASPASPSVAGKCGLLGQMMADEATCIELDESSCGFYNGTACSWDLVRNACGVEPASVLRRLRQDFREELMRVAFRQQRCALHSALECGRRGCQWDANTSSCRVKMLEALFAVIDEDCPLRTILGTQSACNELSVGSCELARNYGLQECLWSNARCEANPATMEMELLQHANLLTPQLEELMVSASTTCGDLADCTQSPAFCTKDLPLPSSARSLRGFFLAALSPFLSVLS</sequence>
<dbReference type="EMBL" id="CAXAMM010035557">
    <property type="protein sequence ID" value="CAK9074434.1"/>
    <property type="molecule type" value="Genomic_DNA"/>
</dbReference>
<dbReference type="EMBL" id="CAXAMM010042350">
    <property type="protein sequence ID" value="CAK9104294.1"/>
    <property type="molecule type" value="Genomic_DNA"/>
</dbReference>
<accession>A0ABP0RUH4</accession>
<protein>
    <submittedName>
        <fullName evidence="2">Polynucleotide 5'-hydroxyl-kinase GRC3</fullName>
    </submittedName>
</protein>
<comment type="caution">
    <text evidence="2">The sequence shown here is derived from an EMBL/GenBank/DDBJ whole genome shotgun (WGS) entry which is preliminary data.</text>
</comment>
<evidence type="ECO:0000313" key="1">
    <source>
        <dbReference type="EMBL" id="CAK9074434.1"/>
    </source>
</evidence>
<reference evidence="2 3" key="1">
    <citation type="submission" date="2024-02" db="EMBL/GenBank/DDBJ databases">
        <authorList>
            <person name="Chen Y."/>
            <person name="Shah S."/>
            <person name="Dougan E. K."/>
            <person name="Thang M."/>
            <person name="Chan C."/>
        </authorList>
    </citation>
    <scope>NUCLEOTIDE SEQUENCE [LARGE SCALE GENOMIC DNA]</scope>
</reference>
<gene>
    <name evidence="1" type="ORF">SCF082_LOCUS36241</name>
    <name evidence="2" type="ORF">SCF082_LOCUS48677</name>
</gene>
<organism evidence="2 3">
    <name type="scientific">Durusdinium trenchii</name>
    <dbReference type="NCBI Taxonomy" id="1381693"/>
    <lineage>
        <taxon>Eukaryota</taxon>
        <taxon>Sar</taxon>
        <taxon>Alveolata</taxon>
        <taxon>Dinophyceae</taxon>
        <taxon>Suessiales</taxon>
        <taxon>Symbiodiniaceae</taxon>
        <taxon>Durusdinium</taxon>
    </lineage>
</organism>
<keyword evidence="3" id="KW-1185">Reference proteome</keyword>
<proteinExistence type="predicted"/>
<dbReference type="Proteomes" id="UP001642464">
    <property type="component" value="Unassembled WGS sequence"/>
</dbReference>
<evidence type="ECO:0000313" key="2">
    <source>
        <dbReference type="EMBL" id="CAK9104294.1"/>
    </source>
</evidence>